<dbReference type="EMBL" id="JAADJT010000028">
    <property type="protein sequence ID" value="NGZ88605.1"/>
    <property type="molecule type" value="Genomic_DNA"/>
</dbReference>
<evidence type="ECO:0000256" key="1">
    <source>
        <dbReference type="SAM" id="Coils"/>
    </source>
</evidence>
<keyword evidence="3" id="KW-1185">Reference proteome</keyword>
<evidence type="ECO:0000313" key="3">
    <source>
        <dbReference type="Proteomes" id="UP000666369"/>
    </source>
</evidence>
<gene>
    <name evidence="2" type="ORF">GW587_30680</name>
</gene>
<comment type="caution">
    <text evidence="2">The sequence shown here is derived from an EMBL/GenBank/DDBJ whole genome shotgun (WGS) entry which is preliminary data.</text>
</comment>
<evidence type="ECO:0000313" key="2">
    <source>
        <dbReference type="EMBL" id="NGZ88605.1"/>
    </source>
</evidence>
<feature type="coiled-coil region" evidence="1">
    <location>
        <begin position="21"/>
        <end position="49"/>
    </location>
</feature>
<proteinExistence type="predicted"/>
<dbReference type="RefSeq" id="WP_166108720.1">
    <property type="nucleotide sequence ID" value="NZ_JAADJT010000028.1"/>
</dbReference>
<evidence type="ECO:0008006" key="4">
    <source>
        <dbReference type="Google" id="ProtNLM"/>
    </source>
</evidence>
<organism evidence="2 3">
    <name type="scientific">Duganella aceris</name>
    <dbReference type="NCBI Taxonomy" id="2703883"/>
    <lineage>
        <taxon>Bacteria</taxon>
        <taxon>Pseudomonadati</taxon>
        <taxon>Pseudomonadota</taxon>
        <taxon>Betaproteobacteria</taxon>
        <taxon>Burkholderiales</taxon>
        <taxon>Oxalobacteraceae</taxon>
        <taxon>Telluria group</taxon>
        <taxon>Duganella</taxon>
    </lineage>
</organism>
<keyword evidence="1" id="KW-0175">Coiled coil</keyword>
<accession>A0ABX0FW58</accession>
<reference evidence="3" key="1">
    <citation type="submission" date="2023-07" db="EMBL/GenBank/DDBJ databases">
        <title>Duganella aceri sp. nov., isolated from tree sap.</title>
        <authorList>
            <person name="Kim I.S."/>
        </authorList>
    </citation>
    <scope>NUCLEOTIDE SEQUENCE [LARGE SCALE GENOMIC DNA]</scope>
    <source>
        <strain evidence="3">SAP-35</strain>
    </source>
</reference>
<sequence length="200" mass="23586">MTRSMGVMLENFDQRIDSTTLEEFRDHLETSLRRREKALEKEYKSLTEDDFEDPRDIDDYKMHIEDQAFYVGEVRKLGYELCIVALYRQIEVHTKRVAKRNFPSIKERELFNIASMKSALPFDLEKLPHFAAFDELRLFNNAIKHEGKVSTDLAKKFPTLRAGEELIDLDKTYEMLLPLVQEYTKEFVSAAYKNSAKYKP</sequence>
<name>A0ABX0FW58_9BURK</name>
<dbReference type="Proteomes" id="UP000666369">
    <property type="component" value="Unassembled WGS sequence"/>
</dbReference>
<protein>
    <recommendedName>
        <fullName evidence="4">DUF4145 domain-containing protein</fullName>
    </recommendedName>
</protein>